<evidence type="ECO:0000256" key="6">
    <source>
        <dbReference type="PIRSR" id="PIRSR016020-2"/>
    </source>
</evidence>
<evidence type="ECO:0000256" key="1">
    <source>
        <dbReference type="ARBA" id="ARBA00001096"/>
    </source>
</evidence>
<feature type="binding site" evidence="6">
    <location>
        <position position="59"/>
    </location>
    <ligand>
        <name>substrate</name>
    </ligand>
</feature>
<proteinExistence type="inferred from homology"/>
<accession>A0A6S6SUL1</accession>
<reference evidence="7" key="1">
    <citation type="submission" date="2020-01" db="EMBL/GenBank/DDBJ databases">
        <authorList>
            <person name="Meier V. D."/>
            <person name="Meier V D."/>
        </authorList>
    </citation>
    <scope>NUCLEOTIDE SEQUENCE</scope>
    <source>
        <strain evidence="7">HLG_WM_MAG_05</strain>
    </source>
</reference>
<dbReference type="GO" id="GO:0047938">
    <property type="term" value="F:glucose-6-phosphate 1-epimerase activity"/>
    <property type="evidence" value="ECO:0007669"/>
    <property type="project" value="UniProtKB-UniRule"/>
</dbReference>
<evidence type="ECO:0000256" key="5">
    <source>
        <dbReference type="PIRSR" id="PIRSR016020-1"/>
    </source>
</evidence>
<dbReference type="InterPro" id="IPR025532">
    <property type="entry name" value="G6P_1-epimerase"/>
</dbReference>
<feature type="binding site" evidence="6">
    <location>
        <position position="85"/>
    </location>
    <ligand>
        <name>substrate</name>
    </ligand>
</feature>
<dbReference type="EC" id="5.1.3.15" evidence="4"/>
<dbReference type="Pfam" id="PF01263">
    <property type="entry name" value="Aldose_epim"/>
    <property type="match status" value="1"/>
</dbReference>
<organism evidence="7">
    <name type="scientific">uncultured Sulfurovum sp</name>
    <dbReference type="NCBI Taxonomy" id="269237"/>
    <lineage>
        <taxon>Bacteria</taxon>
        <taxon>Pseudomonadati</taxon>
        <taxon>Campylobacterota</taxon>
        <taxon>Epsilonproteobacteria</taxon>
        <taxon>Campylobacterales</taxon>
        <taxon>Sulfurovaceae</taxon>
        <taxon>Sulfurovum</taxon>
        <taxon>environmental samples</taxon>
    </lineage>
</organism>
<comment type="catalytic activity">
    <reaction evidence="1">
        <text>alpha-D-glucose 6-phosphate = beta-D-glucose 6-phosphate</text>
        <dbReference type="Rhea" id="RHEA:16249"/>
        <dbReference type="ChEBI" id="CHEBI:58225"/>
        <dbReference type="ChEBI" id="CHEBI:58247"/>
        <dbReference type="EC" id="5.1.3.15"/>
    </reaction>
</comment>
<sequence length="279" mass="31707">MITLKKLDNGFEYLEVQNEHAEAKIALQGAHIFHYQATGEEPLLWLSEKAYFQEGKAIRGGVPICFPWFGPHKYDATLPQHGFARNQEWSYMAKHELADGATHVQLMLTPNEETRALWEYNFVLVYDVIVGKELTLELTTINSDTEPFDVTQALHTYLNISDIENVSVKGLEETVFYNSLDGGLEKQQGAVTINEEVDRVYFDGSSKIMLEDKNREIVLNQNGSNSLVVWNPWKEKSETMADMSNDGYKTMICLETANAHKDFVLLNPNDVHTLKVTIS</sequence>
<evidence type="ECO:0000256" key="3">
    <source>
        <dbReference type="ARBA" id="ARBA00023235"/>
    </source>
</evidence>
<dbReference type="GO" id="GO:0005737">
    <property type="term" value="C:cytoplasm"/>
    <property type="evidence" value="ECO:0007669"/>
    <property type="project" value="TreeGrafter"/>
</dbReference>
<dbReference type="EMBL" id="CACVAU010000020">
    <property type="protein sequence ID" value="CAA6806240.1"/>
    <property type="molecule type" value="Genomic_DNA"/>
</dbReference>
<dbReference type="InterPro" id="IPR008183">
    <property type="entry name" value="Aldose_1/G6P_1-epimerase"/>
</dbReference>
<dbReference type="PANTHER" id="PTHR11122:SF13">
    <property type="entry name" value="GLUCOSE-6-PHOSPHATE 1-EPIMERASE"/>
    <property type="match status" value="1"/>
</dbReference>
<name>A0A6S6SUL1_9BACT</name>
<dbReference type="InterPro" id="IPR011013">
    <property type="entry name" value="Gal_mutarotase_sf_dom"/>
</dbReference>
<comment type="similarity">
    <text evidence="2 4">Belongs to the glucose-6-phosphate 1-epimerase family.</text>
</comment>
<gene>
    <name evidence="7" type="ORF">HELGO_WM33706</name>
</gene>
<protein>
    <recommendedName>
        <fullName evidence="4">Putative glucose-6-phosphate 1-epimerase</fullName>
        <ecNumber evidence="4">5.1.3.15</ecNumber>
    </recommendedName>
</protein>
<dbReference type="InterPro" id="IPR014718">
    <property type="entry name" value="GH-type_carb-bd"/>
</dbReference>
<dbReference type="Gene3D" id="2.70.98.10">
    <property type="match status" value="1"/>
</dbReference>
<dbReference type="GO" id="GO:0030246">
    <property type="term" value="F:carbohydrate binding"/>
    <property type="evidence" value="ECO:0007669"/>
    <property type="project" value="UniProtKB-UniRule"/>
</dbReference>
<feature type="active site" evidence="5">
    <location>
        <position position="155"/>
    </location>
</feature>
<dbReference type="SUPFAM" id="SSF74650">
    <property type="entry name" value="Galactose mutarotase-like"/>
    <property type="match status" value="1"/>
</dbReference>
<dbReference type="GO" id="GO:0005975">
    <property type="term" value="P:carbohydrate metabolic process"/>
    <property type="evidence" value="ECO:0007669"/>
    <property type="project" value="InterPro"/>
</dbReference>
<evidence type="ECO:0000256" key="4">
    <source>
        <dbReference type="PIRNR" id="PIRNR016020"/>
    </source>
</evidence>
<dbReference type="AlphaFoldDB" id="A0A6S6SUL1"/>
<evidence type="ECO:0000313" key="7">
    <source>
        <dbReference type="EMBL" id="CAA6806240.1"/>
    </source>
</evidence>
<feature type="active site" evidence="5">
    <location>
        <position position="255"/>
    </location>
</feature>
<dbReference type="PIRSF" id="PIRSF016020">
    <property type="entry name" value="PHexose_mutarotase"/>
    <property type="match status" value="1"/>
</dbReference>
<feature type="binding site" evidence="6">
    <location>
        <position position="80"/>
    </location>
    <ligand>
        <name>substrate</name>
    </ligand>
</feature>
<keyword evidence="3 4" id="KW-0413">Isomerase</keyword>
<dbReference type="PANTHER" id="PTHR11122">
    <property type="entry name" value="APOSPORY-ASSOCIATED PROTEIN C-RELATED"/>
    <property type="match status" value="1"/>
</dbReference>
<evidence type="ECO:0000256" key="2">
    <source>
        <dbReference type="ARBA" id="ARBA00005866"/>
    </source>
</evidence>
<dbReference type="CDD" id="cd09020">
    <property type="entry name" value="D-hex-6-P-epi_like"/>
    <property type="match status" value="1"/>
</dbReference>